<dbReference type="AlphaFoldDB" id="A0A066YZ64"/>
<proteinExistence type="predicted"/>
<sequence length="51" mass="5328">MVRGREGTGQFGVGLGGREAYRVAQCGVQRGCSPRRTAADAVRDMAAGFTP</sequence>
<comment type="caution">
    <text evidence="1">The sequence shown here is derived from an EMBL/GenBank/DDBJ whole genome shotgun (WGS) entry which is preliminary data.</text>
</comment>
<evidence type="ECO:0000313" key="1">
    <source>
        <dbReference type="EMBL" id="KDN83386.1"/>
    </source>
</evidence>
<protein>
    <submittedName>
        <fullName evidence="1">Uncharacterized protein</fullName>
    </submittedName>
</protein>
<dbReference type="EMBL" id="JNBY01000095">
    <property type="protein sequence ID" value="KDN83386.1"/>
    <property type="molecule type" value="Genomic_DNA"/>
</dbReference>
<organism evidence="1 2">
    <name type="scientific">Kitasatospora cheerisanensis KCTC 2395</name>
    <dbReference type="NCBI Taxonomy" id="1348663"/>
    <lineage>
        <taxon>Bacteria</taxon>
        <taxon>Bacillati</taxon>
        <taxon>Actinomycetota</taxon>
        <taxon>Actinomycetes</taxon>
        <taxon>Kitasatosporales</taxon>
        <taxon>Streptomycetaceae</taxon>
        <taxon>Kitasatospora</taxon>
    </lineage>
</organism>
<accession>A0A066YZ64</accession>
<name>A0A066YZ64_9ACTN</name>
<gene>
    <name evidence="1" type="ORF">KCH_48680</name>
</gene>
<dbReference type="PATRIC" id="fig|1348663.4.peg.4703"/>
<dbReference type="HOGENOM" id="CLU_3099814_0_0_11"/>
<reference evidence="1 2" key="1">
    <citation type="submission" date="2014-05" db="EMBL/GenBank/DDBJ databases">
        <title>Draft Genome Sequence of Kitasatospora cheerisanensis KCTC 2395.</title>
        <authorList>
            <person name="Nam D.H."/>
        </authorList>
    </citation>
    <scope>NUCLEOTIDE SEQUENCE [LARGE SCALE GENOMIC DNA]</scope>
    <source>
        <strain evidence="1 2">KCTC 2395</strain>
    </source>
</reference>
<dbReference type="Proteomes" id="UP000027178">
    <property type="component" value="Unassembled WGS sequence"/>
</dbReference>
<keyword evidence="2" id="KW-1185">Reference proteome</keyword>
<evidence type="ECO:0000313" key="2">
    <source>
        <dbReference type="Proteomes" id="UP000027178"/>
    </source>
</evidence>